<protein>
    <submittedName>
        <fullName evidence="2">Uncharacterized protein</fullName>
    </submittedName>
</protein>
<name>A0ABZ2FPG5_9PSED</name>
<evidence type="ECO:0000313" key="2">
    <source>
        <dbReference type="EMBL" id="WWM65476.1"/>
    </source>
</evidence>
<organism evidence="2 3">
    <name type="scientific">Pseudomonas benzopyrenica</name>
    <dbReference type="NCBI Taxonomy" id="2993566"/>
    <lineage>
        <taxon>Bacteria</taxon>
        <taxon>Pseudomonadati</taxon>
        <taxon>Pseudomonadota</taxon>
        <taxon>Gammaproteobacteria</taxon>
        <taxon>Pseudomonadales</taxon>
        <taxon>Pseudomonadaceae</taxon>
        <taxon>Pseudomonas</taxon>
    </lineage>
</organism>
<evidence type="ECO:0000256" key="1">
    <source>
        <dbReference type="SAM" id="MobiDB-lite"/>
    </source>
</evidence>
<reference evidence="2 3" key="1">
    <citation type="submission" date="2024-02" db="EMBL/GenBank/DDBJ databases">
        <title>The whole genome sequence of Pseudomonas benzopyrenica MLY92.</title>
        <authorList>
            <person name="Liu Y."/>
        </authorList>
    </citation>
    <scope>NUCLEOTIDE SEQUENCE [LARGE SCALE GENOMIC DNA]</scope>
    <source>
        <strain evidence="2 3">MLY92</strain>
    </source>
</reference>
<proteinExistence type="predicted"/>
<evidence type="ECO:0000313" key="3">
    <source>
        <dbReference type="Proteomes" id="UP001372714"/>
    </source>
</evidence>
<accession>A0ABZ2FPG5</accession>
<dbReference type="RefSeq" id="WP_058790611.1">
    <property type="nucleotide sequence ID" value="NZ_CP145723.1"/>
</dbReference>
<sequence length="77" mass="8149">MKNLNDLRDILGRTMEGVLSGKVSTEQAKAVAMVAAEVNQTAKLEIDMARATDGDFKGSGFIDVEPGPKRPGIGHGH</sequence>
<dbReference type="Proteomes" id="UP001372714">
    <property type="component" value="Chromosome"/>
</dbReference>
<dbReference type="EMBL" id="CP145723">
    <property type="protein sequence ID" value="WWM65476.1"/>
    <property type="molecule type" value="Genomic_DNA"/>
</dbReference>
<keyword evidence="3" id="KW-1185">Reference proteome</keyword>
<gene>
    <name evidence="2" type="ORF">V6W80_17355</name>
</gene>
<feature type="region of interest" description="Disordered" evidence="1">
    <location>
        <begin position="57"/>
        <end position="77"/>
    </location>
</feature>